<sequence>MPDNPAFERADVDHDPQRRTRRRNAMAAVVGSVLEWYDFFLFSTSAALVFNKIYFSGESEFVATLASFATFAVGFAARPVGGLILAHFGDRWGRKPVLMVTLLMMGFGTLAIGVLPTYEQIGVWAPALLVACRILQGLGVGAELGGAYVWTTESAKPGNRGLYASLPGAGEFLGVVCASGSMAIVASLPEEQFLSWGWRLPYLASVLVVIGGVVLRYVSEESESFQDAVAEGRTERAPLVKAVRHHGRRILLMIGAGCATAIASYSIQGYLPAYATQELGLPSNVAVIAITVASAVSILGVPLCGWLCDRIGRRPLMIAGGLAIAVFAGPFWLLVGTKSTPLIVMAVVLGFAVMLNSMIFGPAGSFFSELLPTEVRYTGLVLARETTAVLFSGTAPFIATLLVHAGGGSPWLLAGYMALSGIVTAVSVLLLPETAPRALRRKALRSGAGDGSAPADNEYTEV</sequence>
<proteinExistence type="predicted"/>
<feature type="transmembrane region" description="Helical" evidence="7">
    <location>
        <begin position="388"/>
        <end position="407"/>
    </location>
</feature>
<evidence type="ECO:0000313" key="9">
    <source>
        <dbReference type="EMBL" id="GAA1183318.1"/>
    </source>
</evidence>
<keyword evidence="4 7" id="KW-0812">Transmembrane</keyword>
<feature type="transmembrane region" description="Helical" evidence="7">
    <location>
        <begin position="200"/>
        <end position="218"/>
    </location>
</feature>
<gene>
    <name evidence="9" type="ORF">GCM10009654_45920</name>
</gene>
<evidence type="ECO:0000256" key="3">
    <source>
        <dbReference type="ARBA" id="ARBA00022475"/>
    </source>
</evidence>
<reference evidence="9 10" key="1">
    <citation type="journal article" date="2019" name="Int. J. Syst. Evol. Microbiol.">
        <title>The Global Catalogue of Microorganisms (GCM) 10K type strain sequencing project: providing services to taxonomists for standard genome sequencing and annotation.</title>
        <authorList>
            <consortium name="The Broad Institute Genomics Platform"/>
            <consortium name="The Broad Institute Genome Sequencing Center for Infectious Disease"/>
            <person name="Wu L."/>
            <person name="Ma J."/>
        </authorList>
    </citation>
    <scope>NUCLEOTIDE SEQUENCE [LARGE SCALE GENOMIC DNA]</scope>
    <source>
        <strain evidence="9 10">JCM 12696</strain>
    </source>
</reference>
<dbReference type="InterPro" id="IPR011701">
    <property type="entry name" value="MFS"/>
</dbReference>
<feature type="transmembrane region" description="Helical" evidence="7">
    <location>
        <begin position="61"/>
        <end position="85"/>
    </location>
</feature>
<dbReference type="PANTHER" id="PTHR43045:SF1">
    <property type="entry name" value="SHIKIMATE TRANSPORTER"/>
    <property type="match status" value="1"/>
</dbReference>
<keyword evidence="10" id="KW-1185">Reference proteome</keyword>
<feature type="domain" description="Major facilitator superfamily (MFS) profile" evidence="8">
    <location>
        <begin position="24"/>
        <end position="435"/>
    </location>
</feature>
<dbReference type="InterPro" id="IPR036259">
    <property type="entry name" value="MFS_trans_sf"/>
</dbReference>
<dbReference type="RefSeq" id="WP_344279842.1">
    <property type="nucleotide sequence ID" value="NZ_BAAAKV010000043.1"/>
</dbReference>
<dbReference type="InterPro" id="IPR020846">
    <property type="entry name" value="MFS_dom"/>
</dbReference>
<protein>
    <submittedName>
        <fullName evidence="9">MFS transporter</fullName>
    </submittedName>
</protein>
<feature type="transmembrane region" description="Helical" evidence="7">
    <location>
        <begin position="97"/>
        <end position="118"/>
    </location>
</feature>
<dbReference type="PROSITE" id="PS50850">
    <property type="entry name" value="MFS"/>
    <property type="match status" value="1"/>
</dbReference>
<dbReference type="Pfam" id="PF07690">
    <property type="entry name" value="MFS_1"/>
    <property type="match status" value="1"/>
</dbReference>
<feature type="transmembrane region" description="Helical" evidence="7">
    <location>
        <begin position="25"/>
        <end position="49"/>
    </location>
</feature>
<dbReference type="SUPFAM" id="SSF103473">
    <property type="entry name" value="MFS general substrate transporter"/>
    <property type="match status" value="1"/>
</dbReference>
<dbReference type="EMBL" id="BAAAKV010000043">
    <property type="protein sequence ID" value="GAA1183318.1"/>
    <property type="molecule type" value="Genomic_DNA"/>
</dbReference>
<feature type="transmembrane region" description="Helical" evidence="7">
    <location>
        <begin position="287"/>
        <end position="308"/>
    </location>
</feature>
<evidence type="ECO:0000256" key="1">
    <source>
        <dbReference type="ARBA" id="ARBA00004651"/>
    </source>
</evidence>
<evidence type="ECO:0000256" key="5">
    <source>
        <dbReference type="ARBA" id="ARBA00022989"/>
    </source>
</evidence>
<evidence type="ECO:0000256" key="4">
    <source>
        <dbReference type="ARBA" id="ARBA00022692"/>
    </source>
</evidence>
<name>A0ABN1UZU0_9ACTN</name>
<feature type="transmembrane region" description="Helical" evidence="7">
    <location>
        <begin position="250"/>
        <end position="267"/>
    </location>
</feature>
<comment type="subcellular location">
    <subcellularLocation>
        <location evidence="1">Cell membrane</location>
        <topology evidence="1">Multi-pass membrane protein</topology>
    </subcellularLocation>
</comment>
<evidence type="ECO:0000256" key="6">
    <source>
        <dbReference type="ARBA" id="ARBA00023136"/>
    </source>
</evidence>
<dbReference type="PANTHER" id="PTHR43045">
    <property type="entry name" value="SHIKIMATE TRANSPORTER"/>
    <property type="match status" value="1"/>
</dbReference>
<dbReference type="CDD" id="cd17369">
    <property type="entry name" value="MFS_ShiA_like"/>
    <property type="match status" value="1"/>
</dbReference>
<feature type="transmembrane region" description="Helical" evidence="7">
    <location>
        <begin position="341"/>
        <end position="367"/>
    </location>
</feature>
<dbReference type="Gene3D" id="1.20.1250.20">
    <property type="entry name" value="MFS general substrate transporter like domains"/>
    <property type="match status" value="2"/>
</dbReference>
<feature type="transmembrane region" description="Helical" evidence="7">
    <location>
        <begin position="162"/>
        <end position="188"/>
    </location>
</feature>
<keyword evidence="2" id="KW-0813">Transport</keyword>
<organism evidence="9 10">
    <name type="scientific">Streptomyces hebeiensis</name>
    <dbReference type="NCBI Taxonomy" id="229486"/>
    <lineage>
        <taxon>Bacteria</taxon>
        <taxon>Bacillati</taxon>
        <taxon>Actinomycetota</taxon>
        <taxon>Actinomycetes</taxon>
        <taxon>Kitasatosporales</taxon>
        <taxon>Streptomycetaceae</taxon>
        <taxon>Streptomyces</taxon>
    </lineage>
</organism>
<evidence type="ECO:0000313" key="10">
    <source>
        <dbReference type="Proteomes" id="UP001501371"/>
    </source>
</evidence>
<feature type="transmembrane region" description="Helical" evidence="7">
    <location>
        <begin position="315"/>
        <end position="335"/>
    </location>
</feature>
<keyword evidence="3" id="KW-1003">Cell membrane</keyword>
<dbReference type="Proteomes" id="UP001501371">
    <property type="component" value="Unassembled WGS sequence"/>
</dbReference>
<evidence type="ECO:0000256" key="2">
    <source>
        <dbReference type="ARBA" id="ARBA00022448"/>
    </source>
</evidence>
<accession>A0ABN1UZU0</accession>
<keyword evidence="6 7" id="KW-0472">Membrane</keyword>
<keyword evidence="5 7" id="KW-1133">Transmembrane helix</keyword>
<evidence type="ECO:0000256" key="7">
    <source>
        <dbReference type="SAM" id="Phobius"/>
    </source>
</evidence>
<feature type="transmembrane region" description="Helical" evidence="7">
    <location>
        <begin position="413"/>
        <end position="432"/>
    </location>
</feature>
<evidence type="ECO:0000259" key="8">
    <source>
        <dbReference type="PROSITE" id="PS50850"/>
    </source>
</evidence>
<comment type="caution">
    <text evidence="9">The sequence shown here is derived from an EMBL/GenBank/DDBJ whole genome shotgun (WGS) entry which is preliminary data.</text>
</comment>
<feature type="transmembrane region" description="Helical" evidence="7">
    <location>
        <begin position="124"/>
        <end position="150"/>
    </location>
</feature>